<dbReference type="GO" id="GO:0030572">
    <property type="term" value="F:phosphatidyltransferase activity"/>
    <property type="evidence" value="ECO:0007669"/>
    <property type="project" value="UniProtKB-ARBA"/>
</dbReference>
<gene>
    <name evidence="2" type="ORF">EKH79_04180</name>
</gene>
<accession>A0A3S0S4R8</accession>
<dbReference type="AlphaFoldDB" id="A0A3S0S4R8"/>
<evidence type="ECO:0000313" key="2">
    <source>
        <dbReference type="EMBL" id="RUL65910.1"/>
    </source>
</evidence>
<dbReference type="SMART" id="SM00155">
    <property type="entry name" value="PLDc"/>
    <property type="match status" value="2"/>
</dbReference>
<feature type="domain" description="PLD phosphodiesterase" evidence="1">
    <location>
        <begin position="410"/>
        <end position="437"/>
    </location>
</feature>
<dbReference type="Proteomes" id="UP000267077">
    <property type="component" value="Unassembled WGS sequence"/>
</dbReference>
<keyword evidence="3" id="KW-1185">Reference proteome</keyword>
<dbReference type="Pfam" id="PF13091">
    <property type="entry name" value="PLDc_2"/>
    <property type="match status" value="2"/>
</dbReference>
<sequence>MIRQKLAGLVSLIALVFALGACSSIRDDYVKKPSTALPPATTTPRGSYIQAATNQHPDDSGFRLLISSTNALMSRVSLADHAKQSIDLQYYIFENDATGRLIMQRLLAAADRGVRVRLLIDDLDMKNETDILEALNSHPNIKVRLFNPFTTRNPSMLSKAFQLLTDWDKLNRRMHNKSFIVDNNVAIVGGRNIGDDYFHAGNEIHFRDLDVLAIGPVVQQASNAFDAYWNCDAAYPVTAYKGHHTSTYNLDKLRAELNHDARTFAQSDYAQAAIDKLPSGPTDDKPGSWFWGPATLVADQPEKITEESGDKSLRIGPQIKAIADQAQHSLLLVSPYFIPGDSGVSYLNAMSQRGVAVKVLTNSLSATDEPEVTAAYSRYRKPLLADGITLYELRPLPNEQNPAGAEGRSSGFSLHAKTIVVDRRYAFIGSMNMDPRSKLLNTEMGVIIDCPPLADAVATQFFDKATSPQNAYQVVLVGHDATHTGHLEWHAENDGKPVIFHSDPDVSIGRRIEVSFLKMLPIQSVL</sequence>
<dbReference type="RefSeq" id="WP_126672541.1">
    <property type="nucleotide sequence ID" value="NZ_RYZR01000003.1"/>
</dbReference>
<feature type="domain" description="PLD phosphodiesterase" evidence="1">
    <location>
        <begin position="170"/>
        <end position="197"/>
    </location>
</feature>
<dbReference type="InterPro" id="IPR025202">
    <property type="entry name" value="PLD-like_dom"/>
</dbReference>
<evidence type="ECO:0000259" key="1">
    <source>
        <dbReference type="PROSITE" id="PS50035"/>
    </source>
</evidence>
<dbReference type="InterPro" id="IPR001736">
    <property type="entry name" value="PLipase_D/transphosphatidylase"/>
</dbReference>
<protein>
    <submittedName>
        <fullName evidence="2">Phospholipase D family protein</fullName>
    </submittedName>
</protein>
<dbReference type="EMBL" id="RYZR01000003">
    <property type="protein sequence ID" value="RUL65910.1"/>
    <property type="molecule type" value="Genomic_DNA"/>
</dbReference>
<evidence type="ECO:0000313" key="3">
    <source>
        <dbReference type="Proteomes" id="UP000267077"/>
    </source>
</evidence>
<dbReference type="Gene3D" id="3.30.870.10">
    <property type="entry name" value="Endonuclease Chain A"/>
    <property type="match status" value="2"/>
</dbReference>
<dbReference type="SUPFAM" id="SSF56024">
    <property type="entry name" value="Phospholipase D/nuclease"/>
    <property type="match status" value="2"/>
</dbReference>
<dbReference type="GO" id="GO:0032049">
    <property type="term" value="P:cardiolipin biosynthetic process"/>
    <property type="evidence" value="ECO:0007669"/>
    <property type="project" value="UniProtKB-ARBA"/>
</dbReference>
<comment type="caution">
    <text evidence="2">The sequence shown here is derived from an EMBL/GenBank/DDBJ whole genome shotgun (WGS) entry which is preliminary data.</text>
</comment>
<name>A0A3S0S4R8_9GAMM</name>
<dbReference type="PROSITE" id="PS50035">
    <property type="entry name" value="PLD"/>
    <property type="match status" value="2"/>
</dbReference>
<dbReference type="CDD" id="cd09113">
    <property type="entry name" value="PLDc_ymdC_like_2"/>
    <property type="match status" value="1"/>
</dbReference>
<dbReference type="PANTHER" id="PTHR21248:SF12">
    <property type="entry name" value="CARDIOLIPIN SYNTHASE C"/>
    <property type="match status" value="1"/>
</dbReference>
<dbReference type="PROSITE" id="PS51257">
    <property type="entry name" value="PROKAR_LIPOPROTEIN"/>
    <property type="match status" value="1"/>
</dbReference>
<dbReference type="PANTHER" id="PTHR21248">
    <property type="entry name" value="CARDIOLIPIN SYNTHASE"/>
    <property type="match status" value="1"/>
</dbReference>
<proteinExistence type="predicted"/>
<organism evidence="2 3">
    <name type="scientific">Dyella dinghuensis</name>
    <dbReference type="NCBI Taxonomy" id="1920169"/>
    <lineage>
        <taxon>Bacteria</taxon>
        <taxon>Pseudomonadati</taxon>
        <taxon>Pseudomonadota</taxon>
        <taxon>Gammaproteobacteria</taxon>
        <taxon>Lysobacterales</taxon>
        <taxon>Rhodanobacteraceae</taxon>
        <taxon>Dyella</taxon>
    </lineage>
</organism>
<reference evidence="2 3" key="1">
    <citation type="submission" date="2018-12" db="EMBL/GenBank/DDBJ databases">
        <title>Dyella dinghuensis sp. nov. DHOA06 and Dyella choica sp. nov. 4M-K27, isolated from forest soil.</title>
        <authorList>
            <person name="Qiu L.-H."/>
            <person name="Gao Z.-H."/>
        </authorList>
    </citation>
    <scope>NUCLEOTIDE SEQUENCE [LARGE SCALE GENOMIC DNA]</scope>
    <source>
        <strain evidence="2 3">DHOA06</strain>
    </source>
</reference>
<dbReference type="CDD" id="cd09111">
    <property type="entry name" value="PLDc_ymdC_like_1"/>
    <property type="match status" value="1"/>
</dbReference>
<dbReference type="OrthoDB" id="9814092at2"/>